<comment type="subcellular location">
    <subcellularLocation>
        <location evidence="1">Nucleus</location>
    </subcellularLocation>
</comment>
<keyword evidence="8" id="KW-0233">DNA recombination</keyword>
<dbReference type="InterPro" id="IPR036866">
    <property type="entry name" value="RibonucZ/Hydroxyglut_hydro"/>
</dbReference>
<dbReference type="GO" id="GO:0036297">
    <property type="term" value="P:interstrand cross-link repair"/>
    <property type="evidence" value="ECO:0007669"/>
    <property type="project" value="TreeGrafter"/>
</dbReference>
<keyword evidence="4" id="KW-0255">Endonuclease</keyword>
<keyword evidence="6" id="KW-0378">Hydrolase</keyword>
<evidence type="ECO:0000313" key="15">
    <source>
        <dbReference type="RefSeq" id="XP_017881799.1"/>
    </source>
</evidence>
<keyword evidence="5" id="KW-0227">DNA damage</keyword>
<dbReference type="GO" id="GO:0003684">
    <property type="term" value="F:damaged DNA binding"/>
    <property type="evidence" value="ECO:0007669"/>
    <property type="project" value="TreeGrafter"/>
</dbReference>
<evidence type="ECO:0000256" key="6">
    <source>
        <dbReference type="ARBA" id="ARBA00022801"/>
    </source>
</evidence>
<feature type="domain" description="DNA repair metallo-beta-lactamase" evidence="13">
    <location>
        <begin position="242"/>
        <end position="337"/>
    </location>
</feature>
<name>A0AAJ7J0N0_9HYME</name>
<dbReference type="GO" id="GO:0035312">
    <property type="term" value="F:5'-3' DNA exonuclease activity"/>
    <property type="evidence" value="ECO:0007669"/>
    <property type="project" value="TreeGrafter"/>
</dbReference>
<dbReference type="GO" id="GO:0006303">
    <property type="term" value="P:double-strand break repair via nonhomologous end joining"/>
    <property type="evidence" value="ECO:0007669"/>
    <property type="project" value="TreeGrafter"/>
</dbReference>
<keyword evidence="10" id="KW-0539">Nucleus</keyword>
<keyword evidence="3" id="KW-0540">Nuclease</keyword>
<dbReference type="GO" id="GO:0006310">
    <property type="term" value="P:DNA recombination"/>
    <property type="evidence" value="ECO:0007669"/>
    <property type="project" value="UniProtKB-KW"/>
</dbReference>
<evidence type="ECO:0000256" key="10">
    <source>
        <dbReference type="ARBA" id="ARBA00023242"/>
    </source>
</evidence>
<dbReference type="SUPFAM" id="SSF56281">
    <property type="entry name" value="Metallo-hydrolase/oxidoreductase"/>
    <property type="match status" value="1"/>
</dbReference>
<keyword evidence="14" id="KW-1185">Reference proteome</keyword>
<sequence>MSTFLGLIKEIPGISVDRFDGDNLTSSVFFLSHCHTDHMQGLTDAFFEYIQSSDKYIYCSPVTKALLENKFRHKSHCIKEIDVNRPTVIEYRTRNDDAIVVSVTAVSAGHCPGSVMFLFERDTVSVLYTGDFRINPKDLSKLKALHYSGQSKLIPRTFTKIYLDTTFLSNDYVSFPTRQESIVKICQVSKDWLGKDPRNVVILECSALYGSEFLYIELSNMLNMKIHVRDCVYEIYCRIAQLSCHVTNEPCSTRIHACKRKISSPGLHCGVDASNENIMTIIPSILKWRNKDTSVVGEWDDVKPRTFNVCYSTHSSLDELKAFVQYFHATEIYPCVVKTEEASVTYDLLEKIRDQSDEQVTVNPTYRLSLSRRKVSRRVPFKSEYFSSDDESS</sequence>
<evidence type="ECO:0000256" key="9">
    <source>
        <dbReference type="ARBA" id="ARBA00023204"/>
    </source>
</evidence>
<dbReference type="Pfam" id="PF07522">
    <property type="entry name" value="DRMBL"/>
    <property type="match status" value="1"/>
</dbReference>
<dbReference type="Proteomes" id="UP000694925">
    <property type="component" value="Unplaced"/>
</dbReference>
<dbReference type="InterPro" id="IPR011084">
    <property type="entry name" value="DRMBL"/>
</dbReference>
<dbReference type="GO" id="GO:0005634">
    <property type="term" value="C:nucleus"/>
    <property type="evidence" value="ECO:0007669"/>
    <property type="project" value="UniProtKB-SubCell"/>
</dbReference>
<dbReference type="Gene3D" id="3.60.15.10">
    <property type="entry name" value="Ribonuclease Z/Hydroxyacylglutathione hydrolase-like"/>
    <property type="match status" value="1"/>
</dbReference>
<dbReference type="AlphaFoldDB" id="A0AAJ7J0N0"/>
<proteinExistence type="inferred from homology"/>
<keyword evidence="9" id="KW-0234">DNA repair</keyword>
<evidence type="ECO:0000259" key="13">
    <source>
        <dbReference type="Pfam" id="PF07522"/>
    </source>
</evidence>
<evidence type="ECO:0000256" key="12">
    <source>
        <dbReference type="ARBA" id="ARBA00042677"/>
    </source>
</evidence>
<accession>A0AAJ7J0N0</accession>
<reference evidence="15 16" key="1">
    <citation type="submission" date="2025-04" db="UniProtKB">
        <authorList>
            <consortium name="RefSeq"/>
        </authorList>
    </citation>
    <scope>IDENTIFICATION</scope>
    <source>
        <tissue evidence="15 16">Whole body</tissue>
    </source>
</reference>
<protein>
    <recommendedName>
        <fullName evidence="11">Protein artemis</fullName>
    </recommendedName>
    <alternativeName>
        <fullName evidence="12">DNA cross-link repair 1C protein</fullName>
    </alternativeName>
</protein>
<evidence type="ECO:0000256" key="2">
    <source>
        <dbReference type="ARBA" id="ARBA00010304"/>
    </source>
</evidence>
<keyword evidence="7" id="KW-0269">Exonuclease</keyword>
<comment type="similarity">
    <text evidence="2">Belongs to the DNA repair metallo-beta-lactamase (DRMBL) family.</text>
</comment>
<dbReference type="RefSeq" id="XP_026669945.1">
    <property type="nucleotide sequence ID" value="XM_026814144.1"/>
</dbReference>
<dbReference type="GeneID" id="108625932"/>
<dbReference type="RefSeq" id="XP_017881799.1">
    <property type="nucleotide sequence ID" value="XM_018026310.2"/>
</dbReference>
<evidence type="ECO:0000256" key="11">
    <source>
        <dbReference type="ARBA" id="ARBA00039759"/>
    </source>
</evidence>
<dbReference type="GO" id="GO:0004519">
    <property type="term" value="F:endonuclease activity"/>
    <property type="evidence" value="ECO:0007669"/>
    <property type="project" value="UniProtKB-KW"/>
</dbReference>
<dbReference type="PANTHER" id="PTHR23240">
    <property type="entry name" value="DNA CROSS-LINK REPAIR PROTEIN PSO2/SNM1-RELATED"/>
    <property type="match status" value="1"/>
</dbReference>
<gene>
    <name evidence="15 16" type="primary">LOC108625932</name>
</gene>
<evidence type="ECO:0000256" key="5">
    <source>
        <dbReference type="ARBA" id="ARBA00022763"/>
    </source>
</evidence>
<dbReference type="Gene3D" id="3.40.50.12650">
    <property type="match status" value="1"/>
</dbReference>
<dbReference type="GO" id="GO:0000723">
    <property type="term" value="P:telomere maintenance"/>
    <property type="evidence" value="ECO:0007669"/>
    <property type="project" value="TreeGrafter"/>
</dbReference>
<evidence type="ECO:0000256" key="1">
    <source>
        <dbReference type="ARBA" id="ARBA00004123"/>
    </source>
</evidence>
<evidence type="ECO:0000256" key="4">
    <source>
        <dbReference type="ARBA" id="ARBA00022759"/>
    </source>
</evidence>
<evidence type="ECO:0000313" key="16">
    <source>
        <dbReference type="RefSeq" id="XP_026669945.1"/>
    </source>
</evidence>
<organism evidence="14 15">
    <name type="scientific">Ceratina calcarata</name>
    <dbReference type="NCBI Taxonomy" id="156304"/>
    <lineage>
        <taxon>Eukaryota</taxon>
        <taxon>Metazoa</taxon>
        <taxon>Ecdysozoa</taxon>
        <taxon>Arthropoda</taxon>
        <taxon>Hexapoda</taxon>
        <taxon>Insecta</taxon>
        <taxon>Pterygota</taxon>
        <taxon>Neoptera</taxon>
        <taxon>Endopterygota</taxon>
        <taxon>Hymenoptera</taxon>
        <taxon>Apocrita</taxon>
        <taxon>Aculeata</taxon>
        <taxon>Apoidea</taxon>
        <taxon>Anthophila</taxon>
        <taxon>Apidae</taxon>
        <taxon>Ceratina</taxon>
        <taxon>Zadontomerus</taxon>
    </lineage>
</organism>
<evidence type="ECO:0000313" key="14">
    <source>
        <dbReference type="Proteomes" id="UP000694925"/>
    </source>
</evidence>
<dbReference type="PANTHER" id="PTHR23240:SF8">
    <property type="entry name" value="PROTEIN ARTEMIS"/>
    <property type="match status" value="1"/>
</dbReference>
<evidence type="ECO:0000256" key="7">
    <source>
        <dbReference type="ARBA" id="ARBA00022839"/>
    </source>
</evidence>
<evidence type="ECO:0000256" key="8">
    <source>
        <dbReference type="ARBA" id="ARBA00023172"/>
    </source>
</evidence>
<evidence type="ECO:0000256" key="3">
    <source>
        <dbReference type="ARBA" id="ARBA00022722"/>
    </source>
</evidence>